<organism evidence="1 2">
    <name type="scientific">Aquimarina brevivitae</name>
    <dbReference type="NCBI Taxonomy" id="323412"/>
    <lineage>
        <taxon>Bacteria</taxon>
        <taxon>Pseudomonadati</taxon>
        <taxon>Bacteroidota</taxon>
        <taxon>Flavobacteriia</taxon>
        <taxon>Flavobacteriales</taxon>
        <taxon>Flavobacteriaceae</taxon>
        <taxon>Aquimarina</taxon>
    </lineage>
</organism>
<gene>
    <name evidence="1" type="ORF">EV197_2434</name>
</gene>
<proteinExistence type="predicted"/>
<dbReference type="Proteomes" id="UP000292262">
    <property type="component" value="Unassembled WGS sequence"/>
</dbReference>
<reference evidence="1 2" key="1">
    <citation type="submission" date="2019-02" db="EMBL/GenBank/DDBJ databases">
        <title>Genomic Encyclopedia of Type Strains, Phase IV (KMG-IV): sequencing the most valuable type-strain genomes for metagenomic binning, comparative biology and taxonomic classification.</title>
        <authorList>
            <person name="Goeker M."/>
        </authorList>
    </citation>
    <scope>NUCLEOTIDE SEQUENCE [LARGE SCALE GENOMIC DNA]</scope>
    <source>
        <strain evidence="1 2">DSM 17196</strain>
    </source>
</reference>
<keyword evidence="2" id="KW-1185">Reference proteome</keyword>
<protein>
    <submittedName>
        <fullName evidence="1">Uncharacterized protein</fullName>
    </submittedName>
</protein>
<evidence type="ECO:0000313" key="1">
    <source>
        <dbReference type="EMBL" id="RZS93853.1"/>
    </source>
</evidence>
<comment type="caution">
    <text evidence="1">The sequence shown here is derived from an EMBL/GenBank/DDBJ whole genome shotgun (WGS) entry which is preliminary data.</text>
</comment>
<evidence type="ECO:0000313" key="2">
    <source>
        <dbReference type="Proteomes" id="UP000292262"/>
    </source>
</evidence>
<sequence>MTLKELKKFQISRTELKSINGSSKDVDICDAVNKCMQTAFNNGNTFLIPVCEETLDPSHSCRG</sequence>
<dbReference type="EMBL" id="SGXE01000002">
    <property type="protein sequence ID" value="RZS93853.1"/>
    <property type="molecule type" value="Genomic_DNA"/>
</dbReference>
<name>A0A4Q7P1V9_9FLAO</name>
<dbReference type="AlphaFoldDB" id="A0A4Q7P1V9"/>
<accession>A0A4Q7P1V9</accession>